<keyword evidence="5" id="KW-1185">Reference proteome</keyword>
<gene>
    <name evidence="4" type="ORF">CEW83_05655</name>
</gene>
<dbReference type="InterPro" id="IPR035897">
    <property type="entry name" value="Toll_tir_struct_dom_sf"/>
</dbReference>
<sequence length="1145" mass="124108">MPYPAHIGQRPLEVREAYAALEQYASDYGEEALLLLMHASIPETLRADLLDLIRVNFLPAQGTDRSLEADVLFAPITTSLGAGYYRIDPQVRWHCMALLRSRYRGDVRPRPLRVAELLWRYVDAVEKHSGGAVDPQLAEFLAIQRWVALAFISPDGAAHAFADALRQTASDPVAARVQLGGLAAAIEMPLAREQTLLAYARGMDALARGDDTAGARILGALGNEEIRVGKVVLRPPGELLAEAGIAPAGRMPEDSAGGARSENRADRPTCVVLIGSGARTELETRERFDADRHFALIRAALDEAGMDAIRADDSLATDGEALYTLLLDANLVLADLSTADPGVCFLLGVSLALRPSGTMLIAEDGSPDTALDAAPGMRTPYAPIAPGDTDAEAKFAAMLRALIGGETGPLARSPFYLDSRLHPPRMRTNDDPFDADMAAPDSGICLILRNRTPDVEGGNRRGAVLDAATAIAEACASEAGLQVYRPDAMSSADATDALPDRLVDATLAIIDISNPQPDVMLQLGMRLGLHPAATIVMAASHTALPLVLSKLPVVRYPAEFDARAGDDLHKDLLTAIKRQISGQVRISPIYAALPNLRPPRLREVSKPERSDPPPRIFISYVNAYGRFARPLEHALLELGATVDWDMNLKSGDAWQETLTRMLDESDAVVSVAGRATQERPFPMEEIARALRLRKLLIPVFVEAVDGPPELIERKAANTDATGRVVYLDGLPDAAFEQLIATTARNIVEAVASDRSRRDAQRTTEDAPESGAGSPSNGRLTVRQPDPGTLQYIDTTVRSRTEWQVRYDPALLDSLLAQLPSATDSFDELALALAQLLLPQDRDPPQPGDSVHLTLDRAAAALPWEAILGPHEGKRQLPVAVTRSLDGLRPPKRPRSTSGHALLIGDPVSTQTLPDMPEGLPPLQGVRSELGAIYETLTAAGYTVMVSEHENADEIMKRLHAREFRILVILGRSVHEYALDDERMKRPTKRPMKHAPKAQAAEHRTNGFILSDGIFLTAAEIRKMREPPQLVFLNDRHMDGQTGRIGGIGQHGKASTSMTAELLGMGVDCVLTPAWTVDDTASAYWSQRFFEDISRGATLESASFSARIASSDHFPLQSAWATFQVWGQPDFRLPPPMPSAQRNSAS</sequence>
<evidence type="ECO:0000259" key="3">
    <source>
        <dbReference type="Pfam" id="PF13676"/>
    </source>
</evidence>
<dbReference type="Proteomes" id="UP000244930">
    <property type="component" value="Chromosome"/>
</dbReference>
<name>A0A2U8GMM4_9RHOO</name>
<reference evidence="4 5" key="1">
    <citation type="submission" date="2017-06" db="EMBL/GenBank/DDBJ databases">
        <title>Azoarcus.</title>
        <authorList>
            <person name="Woo J.-H."/>
            <person name="Kim H.-S."/>
        </authorList>
    </citation>
    <scope>NUCLEOTIDE SEQUENCE [LARGE SCALE GENOMIC DNA]</scope>
    <source>
        <strain evidence="4 5">TSPY31</strain>
    </source>
</reference>
<dbReference type="AlphaFoldDB" id="A0A2U8GMM4"/>
<organism evidence="4 5">
    <name type="scientific">Parazoarcus communis</name>
    <dbReference type="NCBI Taxonomy" id="41977"/>
    <lineage>
        <taxon>Bacteria</taxon>
        <taxon>Pseudomonadati</taxon>
        <taxon>Pseudomonadota</taxon>
        <taxon>Betaproteobacteria</taxon>
        <taxon>Rhodocyclales</taxon>
        <taxon>Zoogloeaceae</taxon>
        <taxon>Parazoarcus</taxon>
    </lineage>
</organism>
<evidence type="ECO:0000313" key="5">
    <source>
        <dbReference type="Proteomes" id="UP000244930"/>
    </source>
</evidence>
<dbReference type="SUPFAM" id="SSF52200">
    <property type="entry name" value="Toll/Interleukin receptor TIR domain"/>
    <property type="match status" value="1"/>
</dbReference>
<evidence type="ECO:0008006" key="6">
    <source>
        <dbReference type="Google" id="ProtNLM"/>
    </source>
</evidence>
<accession>A0A2U8GMM4</accession>
<feature type="region of interest" description="Disordered" evidence="1">
    <location>
        <begin position="751"/>
        <end position="787"/>
    </location>
</feature>
<dbReference type="InterPro" id="IPR000157">
    <property type="entry name" value="TIR_dom"/>
</dbReference>
<feature type="domain" description="TIR" evidence="3">
    <location>
        <begin position="616"/>
        <end position="738"/>
    </location>
</feature>
<proteinExistence type="predicted"/>
<evidence type="ECO:0000259" key="2">
    <source>
        <dbReference type="Pfam" id="PF12770"/>
    </source>
</evidence>
<evidence type="ECO:0000313" key="4">
    <source>
        <dbReference type="EMBL" id="AWI74764.1"/>
    </source>
</evidence>
<evidence type="ECO:0000256" key="1">
    <source>
        <dbReference type="SAM" id="MobiDB-lite"/>
    </source>
</evidence>
<dbReference type="InterPro" id="IPR024983">
    <property type="entry name" value="CHAT_dom"/>
</dbReference>
<dbReference type="KEGG" id="acom:CEW83_05655"/>
<dbReference type="RefSeq" id="WP_108948472.1">
    <property type="nucleotide sequence ID" value="NZ_CP022187.1"/>
</dbReference>
<dbReference type="EMBL" id="CP022187">
    <property type="protein sequence ID" value="AWI74764.1"/>
    <property type="molecule type" value="Genomic_DNA"/>
</dbReference>
<feature type="domain" description="CHAT" evidence="2">
    <location>
        <begin position="828"/>
        <end position="1126"/>
    </location>
</feature>
<dbReference type="Pfam" id="PF13676">
    <property type="entry name" value="TIR_2"/>
    <property type="match status" value="1"/>
</dbReference>
<feature type="compositionally biased region" description="Basic and acidic residues" evidence="1">
    <location>
        <begin position="751"/>
        <end position="764"/>
    </location>
</feature>
<dbReference type="GO" id="GO:0007165">
    <property type="term" value="P:signal transduction"/>
    <property type="evidence" value="ECO:0007669"/>
    <property type="project" value="InterPro"/>
</dbReference>
<dbReference type="Gene3D" id="3.40.50.10140">
    <property type="entry name" value="Toll/interleukin-1 receptor homology (TIR) domain"/>
    <property type="match status" value="1"/>
</dbReference>
<dbReference type="Pfam" id="PF12770">
    <property type="entry name" value="CHAT"/>
    <property type="match status" value="1"/>
</dbReference>
<protein>
    <recommendedName>
        <fullName evidence="6">TIR domain-containing protein</fullName>
    </recommendedName>
</protein>